<comment type="caution">
    <text evidence="2">The sequence shown here is derived from an EMBL/GenBank/DDBJ whole genome shotgun (WGS) entry which is preliminary data.</text>
</comment>
<protein>
    <recommendedName>
        <fullName evidence="4">RING-type domain-containing protein</fullName>
    </recommendedName>
</protein>
<name>A0ABD3QI56_9STRA</name>
<sequence>MLDSRYFEPVDTKQNHGSILESFKAVYTRSTMVLFSSKTRTPLAALTLKSVNDIGCLSMLTGRPPPKDSTEPHFQGMLSMPNQSFSFVITNLSDDGMINFNVLHTPHRVSNVNPGPAYGINEVNELSPNESYEIEADQRTNRVMVLQGKTKEKYDPITKKSKRVPLTVDEAETTEDKAKEGLYFYLSVVPDVVSRELVKFFEEGTIWKAVPGFVRKARPRRGILRDAGPIDDESFADIFDSDSDPSGAESSDEGNAAAELTSSSPPLRISAKRSTPTKRGGRIMNLFTRKSPRMEKGSAFGISVPLASVPSLGDGISNFSTKPSLHVTGISCLSSKSPVKSDTNDDMEYEFLALTPRRSARRMDNDSESDKVHVSRFEGFAQAAFSSESSEDDSDEEMNGKEHRSLGSNAFAASVEVGNTQAGELAYGEAIAVSSGYTGIEYAYEHASEPTVLCMSIWEDMKFLPLLDTLEKMLEAEMEEWIDNEGKVLIESLNVVFKEETCVIDLESEADTIICTCGHQCINHANIGNDLRRCPLCRSPITAFVRADGIVM</sequence>
<dbReference type="EMBL" id="JABMIG020000034">
    <property type="protein sequence ID" value="KAL3800138.1"/>
    <property type="molecule type" value="Genomic_DNA"/>
</dbReference>
<dbReference type="InterPro" id="IPR013083">
    <property type="entry name" value="Znf_RING/FYVE/PHD"/>
</dbReference>
<dbReference type="AlphaFoldDB" id="A0ABD3QI56"/>
<dbReference type="Proteomes" id="UP001516023">
    <property type="component" value="Unassembled WGS sequence"/>
</dbReference>
<feature type="region of interest" description="Disordered" evidence="1">
    <location>
        <begin position="234"/>
        <end position="282"/>
    </location>
</feature>
<keyword evidence="3" id="KW-1185">Reference proteome</keyword>
<evidence type="ECO:0000313" key="2">
    <source>
        <dbReference type="EMBL" id="KAL3800138.1"/>
    </source>
</evidence>
<proteinExistence type="predicted"/>
<evidence type="ECO:0000313" key="3">
    <source>
        <dbReference type="Proteomes" id="UP001516023"/>
    </source>
</evidence>
<dbReference type="Gene3D" id="3.30.40.10">
    <property type="entry name" value="Zinc/RING finger domain, C3HC4 (zinc finger)"/>
    <property type="match status" value="1"/>
</dbReference>
<feature type="compositionally biased region" description="Acidic residues" evidence="1">
    <location>
        <begin position="234"/>
        <end position="243"/>
    </location>
</feature>
<evidence type="ECO:0008006" key="4">
    <source>
        <dbReference type="Google" id="ProtNLM"/>
    </source>
</evidence>
<reference evidence="2 3" key="1">
    <citation type="journal article" date="2020" name="G3 (Bethesda)">
        <title>Improved Reference Genome for Cyclotella cryptica CCMP332, a Model for Cell Wall Morphogenesis, Salinity Adaptation, and Lipid Production in Diatoms (Bacillariophyta).</title>
        <authorList>
            <person name="Roberts W.R."/>
            <person name="Downey K.M."/>
            <person name="Ruck E.C."/>
            <person name="Traller J.C."/>
            <person name="Alverson A.J."/>
        </authorList>
    </citation>
    <scope>NUCLEOTIDE SEQUENCE [LARGE SCALE GENOMIC DNA]</scope>
    <source>
        <strain evidence="2 3">CCMP332</strain>
    </source>
</reference>
<evidence type="ECO:0000256" key="1">
    <source>
        <dbReference type="SAM" id="MobiDB-lite"/>
    </source>
</evidence>
<feature type="region of interest" description="Disordered" evidence="1">
    <location>
        <begin position="384"/>
        <end position="403"/>
    </location>
</feature>
<organism evidence="2 3">
    <name type="scientific">Cyclotella cryptica</name>
    <dbReference type="NCBI Taxonomy" id="29204"/>
    <lineage>
        <taxon>Eukaryota</taxon>
        <taxon>Sar</taxon>
        <taxon>Stramenopiles</taxon>
        <taxon>Ochrophyta</taxon>
        <taxon>Bacillariophyta</taxon>
        <taxon>Coscinodiscophyceae</taxon>
        <taxon>Thalassiosirophycidae</taxon>
        <taxon>Stephanodiscales</taxon>
        <taxon>Stephanodiscaceae</taxon>
        <taxon>Cyclotella</taxon>
    </lineage>
</organism>
<accession>A0ABD3QI56</accession>
<gene>
    <name evidence="2" type="ORF">HJC23_001059</name>
</gene>